<gene>
    <name evidence="2" type="ORF">R4Z09_26390</name>
</gene>
<protein>
    <submittedName>
        <fullName evidence="2">Uncharacterized protein</fullName>
    </submittedName>
</protein>
<feature type="region of interest" description="Disordered" evidence="1">
    <location>
        <begin position="45"/>
        <end position="87"/>
    </location>
</feature>
<sequence>MTKILLKIFSVLLALLGIVLMITDHEGMGIVAVVLAIIVFPSERRGVKRESHRSNHYDDRDQDDENNQESNSGDSSSGSDSGGDNDD</sequence>
<keyword evidence="3" id="KW-1185">Reference proteome</keyword>
<evidence type="ECO:0000256" key="1">
    <source>
        <dbReference type="SAM" id="MobiDB-lite"/>
    </source>
</evidence>
<evidence type="ECO:0000313" key="3">
    <source>
        <dbReference type="Proteomes" id="UP001357223"/>
    </source>
</evidence>
<proteinExistence type="predicted"/>
<dbReference type="Proteomes" id="UP001357223">
    <property type="component" value="Chromosome"/>
</dbReference>
<accession>A0ABZ2CG19</accession>
<name>A0ABZ2CG19_9BACI</name>
<organism evidence="2 3">
    <name type="scientific">Niallia oryzisoli</name>
    <dbReference type="NCBI Taxonomy" id="1737571"/>
    <lineage>
        <taxon>Bacteria</taxon>
        <taxon>Bacillati</taxon>
        <taxon>Bacillota</taxon>
        <taxon>Bacilli</taxon>
        <taxon>Bacillales</taxon>
        <taxon>Bacillaceae</taxon>
        <taxon>Niallia</taxon>
    </lineage>
</organism>
<feature type="compositionally biased region" description="Basic and acidic residues" evidence="1">
    <location>
        <begin position="45"/>
        <end position="59"/>
    </location>
</feature>
<feature type="compositionally biased region" description="Low complexity" evidence="1">
    <location>
        <begin position="68"/>
        <end position="79"/>
    </location>
</feature>
<dbReference type="RefSeq" id="WP_338449664.1">
    <property type="nucleotide sequence ID" value="NZ_CP137640.1"/>
</dbReference>
<evidence type="ECO:0000313" key="2">
    <source>
        <dbReference type="EMBL" id="WVX80733.1"/>
    </source>
</evidence>
<dbReference type="EMBL" id="CP137640">
    <property type="protein sequence ID" value="WVX80733.1"/>
    <property type="molecule type" value="Genomic_DNA"/>
</dbReference>
<reference evidence="2 3" key="1">
    <citation type="submission" date="2023-10" db="EMBL/GenBank/DDBJ databases">
        <title>Niallia locisalis sp.nov. isolated from a salt pond sample.</title>
        <authorList>
            <person name="Li X.-J."/>
            <person name="Dong L."/>
        </authorList>
    </citation>
    <scope>NUCLEOTIDE SEQUENCE [LARGE SCALE GENOMIC DNA]</scope>
    <source>
        <strain evidence="2 3">DSM 29761</strain>
    </source>
</reference>